<dbReference type="EMBL" id="WISP01000103">
    <property type="protein sequence ID" value="MQW04811.1"/>
    <property type="molecule type" value="Genomic_DNA"/>
</dbReference>
<sequence length="51" mass="5100">MLGDGLLTPVTAIGSQSVITIAFSLVIVPLVAHATISDIPAAPDLDKQASA</sequence>
<keyword evidence="1" id="KW-1133">Transmembrane helix</keyword>
<name>A0A6A7ZSG3_RHIML</name>
<accession>A0A6A7ZSG3</accession>
<protein>
    <submittedName>
        <fullName evidence="2">Uncharacterized protein</fullName>
    </submittedName>
</protein>
<gene>
    <name evidence="2" type="ORF">GHK45_13770</name>
</gene>
<comment type="caution">
    <text evidence="2">The sequence shown here is derived from an EMBL/GenBank/DDBJ whole genome shotgun (WGS) entry which is preliminary data.</text>
</comment>
<keyword evidence="1" id="KW-0472">Membrane</keyword>
<reference evidence="2" key="1">
    <citation type="journal article" date="2013" name="Genome Biol.">
        <title>Comparative genomics of the core and accessory genomes of 48 Sinorhizobium strains comprising five genospecies.</title>
        <authorList>
            <person name="Sugawara M."/>
            <person name="Epstein B."/>
            <person name="Badgley B.D."/>
            <person name="Unno T."/>
            <person name="Xu L."/>
            <person name="Reese J."/>
            <person name="Gyaneshwar P."/>
            <person name="Denny R."/>
            <person name="Mudge J."/>
            <person name="Bharti A.K."/>
            <person name="Farmer A.D."/>
            <person name="May G.D."/>
            <person name="Woodward J.E."/>
            <person name="Medigue C."/>
            <person name="Vallenet D."/>
            <person name="Lajus A."/>
            <person name="Rouy Z."/>
            <person name="Martinez-Vaz B."/>
            <person name="Tiffin P."/>
            <person name="Young N.D."/>
            <person name="Sadowsky M.J."/>
        </authorList>
    </citation>
    <scope>NUCLEOTIDE SEQUENCE</scope>
    <source>
        <strain evidence="2">M30</strain>
    </source>
</reference>
<dbReference type="AlphaFoldDB" id="A0A6A7ZSG3"/>
<organism evidence="2">
    <name type="scientific">Rhizobium meliloti</name>
    <name type="common">Ensifer meliloti</name>
    <name type="synonym">Sinorhizobium meliloti</name>
    <dbReference type="NCBI Taxonomy" id="382"/>
    <lineage>
        <taxon>Bacteria</taxon>
        <taxon>Pseudomonadati</taxon>
        <taxon>Pseudomonadota</taxon>
        <taxon>Alphaproteobacteria</taxon>
        <taxon>Hyphomicrobiales</taxon>
        <taxon>Rhizobiaceae</taxon>
        <taxon>Sinorhizobium/Ensifer group</taxon>
        <taxon>Sinorhizobium</taxon>
    </lineage>
</organism>
<feature type="transmembrane region" description="Helical" evidence="1">
    <location>
        <begin position="12"/>
        <end position="32"/>
    </location>
</feature>
<evidence type="ECO:0000313" key="2">
    <source>
        <dbReference type="EMBL" id="MQW04811.1"/>
    </source>
</evidence>
<keyword evidence="1" id="KW-0812">Transmembrane</keyword>
<proteinExistence type="predicted"/>
<dbReference type="RefSeq" id="WP_017264742.1">
    <property type="nucleotide sequence ID" value="NZ_CP019585.1"/>
</dbReference>
<evidence type="ECO:0000256" key="1">
    <source>
        <dbReference type="SAM" id="Phobius"/>
    </source>
</evidence>